<evidence type="ECO:0000256" key="5">
    <source>
        <dbReference type="ARBA" id="ARBA00022741"/>
    </source>
</evidence>
<evidence type="ECO:0000256" key="6">
    <source>
        <dbReference type="ARBA" id="ARBA00022840"/>
    </source>
</evidence>
<proteinExistence type="inferred from homology"/>
<dbReference type="GO" id="GO:0005524">
    <property type="term" value="F:ATP binding"/>
    <property type="evidence" value="ECO:0007669"/>
    <property type="project" value="UniProtKB-KW"/>
</dbReference>
<dbReference type="InterPro" id="IPR003439">
    <property type="entry name" value="ABC_transporter-like_ATP-bd"/>
</dbReference>
<dbReference type="InterPro" id="IPR027417">
    <property type="entry name" value="P-loop_NTPase"/>
</dbReference>
<dbReference type="Pfam" id="PF19055">
    <property type="entry name" value="ABC2_membrane_7"/>
    <property type="match status" value="1"/>
</dbReference>
<dbReference type="InterPro" id="IPR017871">
    <property type="entry name" value="ABC_transporter-like_CS"/>
</dbReference>
<keyword evidence="11" id="KW-1185">Reference proteome</keyword>
<evidence type="ECO:0000256" key="7">
    <source>
        <dbReference type="ARBA" id="ARBA00022989"/>
    </source>
</evidence>
<dbReference type="InterPro" id="IPR043926">
    <property type="entry name" value="ABCG_dom"/>
</dbReference>
<keyword evidence="4" id="KW-0812">Transmembrane</keyword>
<dbReference type="SUPFAM" id="SSF52540">
    <property type="entry name" value="P-loop containing nucleoside triphosphate hydrolases"/>
    <property type="match status" value="1"/>
</dbReference>
<dbReference type="InterPro" id="IPR003593">
    <property type="entry name" value="AAA+_ATPase"/>
</dbReference>
<feature type="domain" description="ABC transporter" evidence="9">
    <location>
        <begin position="53"/>
        <end position="288"/>
    </location>
</feature>
<comment type="subcellular location">
    <subcellularLocation>
        <location evidence="1">Membrane</location>
        <topology evidence="1">Multi-pass membrane protein</topology>
    </subcellularLocation>
</comment>
<dbReference type="STRING" id="105785.A0A2J7RHY7"/>
<gene>
    <name evidence="10" type="ORF">B7P43_G16081</name>
</gene>
<dbReference type="OrthoDB" id="6077919at2759"/>
<dbReference type="PANTHER" id="PTHR48041:SF139">
    <property type="entry name" value="PROTEIN SCARLET"/>
    <property type="match status" value="1"/>
</dbReference>
<dbReference type="Proteomes" id="UP000235965">
    <property type="component" value="Unassembled WGS sequence"/>
</dbReference>
<organism evidence="10 11">
    <name type="scientific">Cryptotermes secundus</name>
    <dbReference type="NCBI Taxonomy" id="105785"/>
    <lineage>
        <taxon>Eukaryota</taxon>
        <taxon>Metazoa</taxon>
        <taxon>Ecdysozoa</taxon>
        <taxon>Arthropoda</taxon>
        <taxon>Hexapoda</taxon>
        <taxon>Insecta</taxon>
        <taxon>Pterygota</taxon>
        <taxon>Neoptera</taxon>
        <taxon>Polyneoptera</taxon>
        <taxon>Dictyoptera</taxon>
        <taxon>Blattodea</taxon>
        <taxon>Blattoidea</taxon>
        <taxon>Termitoidae</taxon>
        <taxon>Kalotermitidae</taxon>
        <taxon>Cryptotermitinae</taxon>
        <taxon>Cryptotermes</taxon>
    </lineage>
</organism>
<comment type="caution">
    <text evidence="10">The sequence shown here is derived from an EMBL/GenBank/DDBJ whole genome shotgun (WGS) entry which is preliminary data.</text>
</comment>
<evidence type="ECO:0000259" key="9">
    <source>
        <dbReference type="PROSITE" id="PS50893"/>
    </source>
</evidence>
<dbReference type="PANTHER" id="PTHR48041">
    <property type="entry name" value="ABC TRANSPORTER G FAMILY MEMBER 28"/>
    <property type="match status" value="1"/>
</dbReference>
<keyword evidence="8" id="KW-0472">Membrane</keyword>
<dbReference type="InParanoid" id="A0A2J7RHY7"/>
<keyword evidence="3" id="KW-0813">Transport</keyword>
<dbReference type="Gene3D" id="3.40.50.300">
    <property type="entry name" value="P-loop containing nucleotide triphosphate hydrolases"/>
    <property type="match status" value="1"/>
</dbReference>
<keyword evidence="5" id="KW-0547">Nucleotide-binding</keyword>
<sequence>MERSCPVEMSHSVMKFIEMSPLLGNQEHNLTLSWQNFTVKVKRSQVGHGSTGAWLSRLISCRNTEEVTILENTSGKVQSGNLVAVMGSSGCGKTSLLAAVSSRIKGTISGEVLLCGRPVDGSLLTRISGFVPQQDITVESLTAKEHLQFMSYIRLDRELCDNIRRKWVQALFLDLNLAGCEDTPISALSGGERKRLSLAVELLTDPPLLLCDEPTTGLDSYNASTVVEKLHHLASRGKAVLCSIHQPTSDLLSCFHKMILLAGGRVAFQGTLAQAYTFFSNQGLFCPPSYNPAEFFIQKLSVIPGEEEASSRKIEQLIEAFSASEVEQSLQLSVPHIQTARSSITEISNDFQKYIKM</sequence>
<dbReference type="PROSITE" id="PS00211">
    <property type="entry name" value="ABC_TRANSPORTER_1"/>
    <property type="match status" value="1"/>
</dbReference>
<evidence type="ECO:0000256" key="1">
    <source>
        <dbReference type="ARBA" id="ARBA00004141"/>
    </source>
</evidence>
<evidence type="ECO:0000256" key="4">
    <source>
        <dbReference type="ARBA" id="ARBA00022692"/>
    </source>
</evidence>
<dbReference type="PROSITE" id="PS50893">
    <property type="entry name" value="ABC_TRANSPORTER_2"/>
    <property type="match status" value="1"/>
</dbReference>
<evidence type="ECO:0000313" key="10">
    <source>
        <dbReference type="EMBL" id="PNF40447.1"/>
    </source>
</evidence>
<protein>
    <recommendedName>
        <fullName evidence="9">ABC transporter domain-containing protein</fullName>
    </recommendedName>
</protein>
<dbReference type="SMART" id="SM00382">
    <property type="entry name" value="AAA"/>
    <property type="match status" value="1"/>
</dbReference>
<comment type="similarity">
    <text evidence="2">Belongs to the ABC transporter superfamily. ABCG family. Eye pigment precursor importer (TC 3.A.1.204) subfamily.</text>
</comment>
<evidence type="ECO:0000256" key="2">
    <source>
        <dbReference type="ARBA" id="ARBA00005814"/>
    </source>
</evidence>
<evidence type="ECO:0000313" key="11">
    <source>
        <dbReference type="Proteomes" id="UP000235965"/>
    </source>
</evidence>
<reference evidence="10 11" key="1">
    <citation type="submission" date="2017-12" db="EMBL/GenBank/DDBJ databases">
        <title>Hemimetabolous genomes reveal molecular basis of termite eusociality.</title>
        <authorList>
            <person name="Harrison M.C."/>
            <person name="Jongepier E."/>
            <person name="Robertson H.M."/>
            <person name="Arning N."/>
            <person name="Bitard-Feildel T."/>
            <person name="Chao H."/>
            <person name="Childers C.P."/>
            <person name="Dinh H."/>
            <person name="Doddapaneni H."/>
            <person name="Dugan S."/>
            <person name="Gowin J."/>
            <person name="Greiner C."/>
            <person name="Han Y."/>
            <person name="Hu H."/>
            <person name="Hughes D.S.T."/>
            <person name="Huylmans A.-K."/>
            <person name="Kemena C."/>
            <person name="Kremer L.P.M."/>
            <person name="Lee S.L."/>
            <person name="Lopez-Ezquerra A."/>
            <person name="Mallet L."/>
            <person name="Monroy-Kuhn J.M."/>
            <person name="Moser A."/>
            <person name="Murali S.C."/>
            <person name="Muzny D.M."/>
            <person name="Otani S."/>
            <person name="Piulachs M.-D."/>
            <person name="Poelchau M."/>
            <person name="Qu J."/>
            <person name="Schaub F."/>
            <person name="Wada-Katsumata A."/>
            <person name="Worley K.C."/>
            <person name="Xie Q."/>
            <person name="Ylla G."/>
            <person name="Poulsen M."/>
            <person name="Gibbs R.A."/>
            <person name="Schal C."/>
            <person name="Richards S."/>
            <person name="Belles X."/>
            <person name="Korb J."/>
            <person name="Bornberg-Bauer E."/>
        </authorList>
    </citation>
    <scope>NUCLEOTIDE SEQUENCE [LARGE SCALE GENOMIC DNA]</scope>
    <source>
        <tissue evidence="10">Whole body</tissue>
    </source>
</reference>
<evidence type="ECO:0000256" key="8">
    <source>
        <dbReference type="ARBA" id="ARBA00023136"/>
    </source>
</evidence>
<evidence type="ECO:0000256" key="3">
    <source>
        <dbReference type="ARBA" id="ARBA00022448"/>
    </source>
</evidence>
<dbReference type="InterPro" id="IPR050352">
    <property type="entry name" value="ABCG_transporters"/>
</dbReference>
<dbReference type="GO" id="GO:0140359">
    <property type="term" value="F:ABC-type transporter activity"/>
    <property type="evidence" value="ECO:0007669"/>
    <property type="project" value="InterPro"/>
</dbReference>
<keyword evidence="7" id="KW-1133">Transmembrane helix</keyword>
<name>A0A2J7RHY7_9NEOP</name>
<dbReference type="GO" id="GO:0005886">
    <property type="term" value="C:plasma membrane"/>
    <property type="evidence" value="ECO:0007669"/>
    <property type="project" value="TreeGrafter"/>
</dbReference>
<dbReference type="Pfam" id="PF00005">
    <property type="entry name" value="ABC_tran"/>
    <property type="match status" value="1"/>
</dbReference>
<dbReference type="AlphaFoldDB" id="A0A2J7RHY7"/>
<dbReference type="EMBL" id="NEVH01003510">
    <property type="protein sequence ID" value="PNF40447.1"/>
    <property type="molecule type" value="Genomic_DNA"/>
</dbReference>
<dbReference type="GO" id="GO:0016887">
    <property type="term" value="F:ATP hydrolysis activity"/>
    <property type="evidence" value="ECO:0007669"/>
    <property type="project" value="InterPro"/>
</dbReference>
<keyword evidence="6" id="KW-0067">ATP-binding</keyword>
<accession>A0A2J7RHY7</accession>